<proteinExistence type="predicted"/>
<evidence type="ECO:0000259" key="2">
    <source>
        <dbReference type="Pfam" id="PF15016"/>
    </source>
</evidence>
<dbReference type="InterPro" id="IPR027830">
    <property type="entry name" value="C5orf34-like_N"/>
</dbReference>
<dbReference type="Pfam" id="PF22833">
    <property type="entry name" value="C5orf34_2nd"/>
    <property type="match status" value="1"/>
</dbReference>
<dbReference type="EMBL" id="JANPWB010000002">
    <property type="protein sequence ID" value="KAJ1210165.1"/>
    <property type="molecule type" value="Genomic_DNA"/>
</dbReference>
<feature type="domain" description="C5orf34-like" evidence="5">
    <location>
        <begin position="346"/>
        <end position="431"/>
    </location>
</feature>
<organism evidence="6 7">
    <name type="scientific">Pleurodeles waltl</name>
    <name type="common">Iberian ribbed newt</name>
    <dbReference type="NCBI Taxonomy" id="8319"/>
    <lineage>
        <taxon>Eukaryota</taxon>
        <taxon>Metazoa</taxon>
        <taxon>Chordata</taxon>
        <taxon>Craniata</taxon>
        <taxon>Vertebrata</taxon>
        <taxon>Euteleostomi</taxon>
        <taxon>Amphibia</taxon>
        <taxon>Batrachia</taxon>
        <taxon>Caudata</taxon>
        <taxon>Salamandroidea</taxon>
        <taxon>Salamandridae</taxon>
        <taxon>Pleurodelinae</taxon>
        <taxon>Pleurodeles</taxon>
    </lineage>
</organism>
<dbReference type="Pfam" id="PF15025">
    <property type="entry name" value="C5orf34-like_N"/>
    <property type="match status" value="1"/>
</dbReference>
<feature type="region of interest" description="Disordered" evidence="1">
    <location>
        <begin position="603"/>
        <end position="626"/>
    </location>
</feature>
<evidence type="ECO:0000259" key="5">
    <source>
        <dbReference type="Pfam" id="PF22834"/>
    </source>
</evidence>
<dbReference type="InterPro" id="IPR053899">
    <property type="entry name" value="C5orf34-like_2nd"/>
</dbReference>
<evidence type="ECO:0000313" key="6">
    <source>
        <dbReference type="EMBL" id="KAJ1210165.1"/>
    </source>
</evidence>
<dbReference type="PANTHER" id="PTHR34531">
    <property type="entry name" value="ZGC:153352"/>
    <property type="match status" value="1"/>
</dbReference>
<evidence type="ECO:0000259" key="4">
    <source>
        <dbReference type="Pfam" id="PF22833"/>
    </source>
</evidence>
<feature type="domain" description="C5orf34-like second" evidence="4">
    <location>
        <begin position="133"/>
        <end position="269"/>
    </location>
</feature>
<dbReference type="InterPro" id="IPR027865">
    <property type="entry name" value="C5orf34-like_C"/>
</dbReference>
<feature type="domain" description="C5orf34-like N-terminal" evidence="3">
    <location>
        <begin position="34"/>
        <end position="89"/>
    </location>
</feature>
<name>A0AAV7WCZ5_PLEWA</name>
<reference evidence="6" key="1">
    <citation type="journal article" date="2022" name="bioRxiv">
        <title>Sequencing and chromosome-scale assembly of the giantPleurodeles waltlgenome.</title>
        <authorList>
            <person name="Brown T."/>
            <person name="Elewa A."/>
            <person name="Iarovenko S."/>
            <person name="Subramanian E."/>
            <person name="Araus A.J."/>
            <person name="Petzold A."/>
            <person name="Susuki M."/>
            <person name="Suzuki K.-i.T."/>
            <person name="Hayashi T."/>
            <person name="Toyoda A."/>
            <person name="Oliveira C."/>
            <person name="Osipova E."/>
            <person name="Leigh N.D."/>
            <person name="Simon A."/>
            <person name="Yun M.H."/>
        </authorList>
    </citation>
    <scope>NUCLEOTIDE SEQUENCE</scope>
    <source>
        <strain evidence="6">20211129_DDA</strain>
        <tissue evidence="6">Liver</tissue>
    </source>
</reference>
<dbReference type="InterPro" id="IPR053901">
    <property type="entry name" value="C5orf34-like"/>
</dbReference>
<evidence type="ECO:0000313" key="7">
    <source>
        <dbReference type="Proteomes" id="UP001066276"/>
    </source>
</evidence>
<protein>
    <submittedName>
        <fullName evidence="6">Uncharacterized protein</fullName>
    </submittedName>
</protein>
<dbReference type="AlphaFoldDB" id="A0AAV7WCZ5"/>
<keyword evidence="7" id="KW-1185">Reference proteome</keyword>
<evidence type="ECO:0000256" key="1">
    <source>
        <dbReference type="SAM" id="MobiDB-lite"/>
    </source>
</evidence>
<accession>A0AAV7WCZ5</accession>
<dbReference type="Proteomes" id="UP001066276">
    <property type="component" value="Chromosome 1_2"/>
</dbReference>
<dbReference type="Pfam" id="PF22834">
    <property type="entry name" value="Polo_box_4"/>
    <property type="match status" value="1"/>
</dbReference>
<feature type="domain" description="C5orf34-like C-terminal" evidence="2">
    <location>
        <begin position="463"/>
        <end position="561"/>
    </location>
</feature>
<evidence type="ECO:0000259" key="3">
    <source>
        <dbReference type="Pfam" id="PF15025"/>
    </source>
</evidence>
<gene>
    <name evidence="6" type="ORF">NDU88_005533</name>
</gene>
<dbReference type="PANTHER" id="PTHR34531:SF1">
    <property type="entry name" value="CHROMOSOME 5 OPEN READING FRAME 34"/>
    <property type="match status" value="1"/>
</dbReference>
<sequence>MWAGGLNSWSTVCVCGSATVELHTKRPPIWIINDEAWKSLSPCGSEFLFEKSIPASAHPLQQPERIRQRTQFAVSSYRDQVLQALEFRNRFSLNPYLPLSTIPPDKITNVLTNISETIWPNSVDEHVEPQHEGSVKVSSLDGLACLYLTKLQQSFTVEFLCRVSQKSWSPSLKLHNHSKSANSKNDPVCDGHSGIMEKNSKLFTPKDNEPEITHNTVGRVNQKDNAYFAEVEDMSPKPFTKNALQCTWVVQQFSVSSYPEEWKYPLSLAFSYYSSQIANETELGRNNDRNMECASLEQYGKERKISVLPKALPIVCDALHLHRWSLFDLISQRALGVEQYTRTGLIKVVLCEGILYRFIHGFHRSVEIDPGDGTVFISQGVKFGKYFTHYKLQEASGKREEMMYAVTNLPPDTPECRYSVCTIIMKAMRVLEHCYKTELSLSHGYEICCWKMVSAGGRSVEHPIVLQQAIIENLGRFSAYSDNRVIANFFDGFTLHMIWNFTQYLRGPQVDTAILPTSRNPQDATTGWCQIIFPDGHNQLIQIEFPGSFESYVKAVIAWCQGLHVNLENKIPVSETEENWSVMAELEKIQRFNFLLEHTHLPSNTSEPKEIEHGGTNKSTFQDDASLPDVGDISSVLEKTSKAIQDIDLLLSSSTRK</sequence>
<dbReference type="InterPro" id="IPR053900">
    <property type="entry name" value="C5orf34-like_dom"/>
</dbReference>
<dbReference type="Pfam" id="PF15016">
    <property type="entry name" value="C5orf34_C"/>
    <property type="match status" value="1"/>
</dbReference>
<comment type="caution">
    <text evidence="6">The sequence shown here is derived from an EMBL/GenBank/DDBJ whole genome shotgun (WGS) entry which is preliminary data.</text>
</comment>